<gene>
    <name evidence="2" type="ORF">BDW59DRAFT_155503</name>
</gene>
<dbReference type="Proteomes" id="UP001610335">
    <property type="component" value="Unassembled WGS sequence"/>
</dbReference>
<proteinExistence type="predicted"/>
<sequence>MVIDPQLKIVFGLGLTTEEHLSYSQLAVDFSAVRKCLDRGVAAISTTTARSLRMSPTKKLFVRNSYILNPSRAREIFMNGTDLGKAREIFVNGTDLEKRIGPSQRQDILIRLIKADRADLVYLFCYALDLITWRKIDELSCPADFTTAIQALFPESIRLKPCTQLTLQELLRPLWPQSMISALVWTYKDHHEKDQEAQWSTEGITPNCGTEESTERPSRANQSPQNTCHDGQTGREQQSEPGSIDSRKRKRGEVDLELSDTPDQPAERAIKRSRTGAMANAEEKHAESIQDGEGKWAITVHREVRKFQLPASHISTRLRVLNLQNCQWLMDHLMTNASEQVELTLGETVGLHIDLPGQIRLDCRRDIITILLSRADNGPSTAPI</sequence>
<evidence type="ECO:0000256" key="1">
    <source>
        <dbReference type="SAM" id="MobiDB-lite"/>
    </source>
</evidence>
<evidence type="ECO:0000313" key="3">
    <source>
        <dbReference type="Proteomes" id="UP001610335"/>
    </source>
</evidence>
<feature type="compositionally biased region" description="Basic and acidic residues" evidence="1">
    <location>
        <begin position="281"/>
        <end position="291"/>
    </location>
</feature>
<organism evidence="2 3">
    <name type="scientific">Aspergillus cavernicola</name>
    <dbReference type="NCBI Taxonomy" id="176166"/>
    <lineage>
        <taxon>Eukaryota</taxon>
        <taxon>Fungi</taxon>
        <taxon>Dikarya</taxon>
        <taxon>Ascomycota</taxon>
        <taxon>Pezizomycotina</taxon>
        <taxon>Eurotiomycetes</taxon>
        <taxon>Eurotiomycetidae</taxon>
        <taxon>Eurotiales</taxon>
        <taxon>Aspergillaceae</taxon>
        <taxon>Aspergillus</taxon>
        <taxon>Aspergillus subgen. Nidulantes</taxon>
    </lineage>
</organism>
<evidence type="ECO:0000313" key="2">
    <source>
        <dbReference type="EMBL" id="KAL2811639.1"/>
    </source>
</evidence>
<feature type="compositionally biased region" description="Polar residues" evidence="1">
    <location>
        <begin position="197"/>
        <end position="211"/>
    </location>
</feature>
<accession>A0ABR4H881</accession>
<name>A0ABR4H881_9EURO</name>
<reference evidence="2 3" key="1">
    <citation type="submission" date="2024-07" db="EMBL/GenBank/DDBJ databases">
        <title>Section-level genome sequencing and comparative genomics of Aspergillus sections Usti and Cavernicolus.</title>
        <authorList>
            <consortium name="Lawrence Berkeley National Laboratory"/>
            <person name="Nybo J.L."/>
            <person name="Vesth T.C."/>
            <person name="Theobald S."/>
            <person name="Frisvad J.C."/>
            <person name="Larsen T.O."/>
            <person name="Kjaerboelling I."/>
            <person name="Rothschild-Mancinelli K."/>
            <person name="Lyhne E.K."/>
            <person name="Kogle M.E."/>
            <person name="Barry K."/>
            <person name="Clum A."/>
            <person name="Na H."/>
            <person name="Ledsgaard L."/>
            <person name="Lin J."/>
            <person name="Lipzen A."/>
            <person name="Kuo A."/>
            <person name="Riley R."/>
            <person name="Mondo S."/>
            <person name="LaButti K."/>
            <person name="Haridas S."/>
            <person name="Pangalinan J."/>
            <person name="Salamov A.A."/>
            <person name="Simmons B.A."/>
            <person name="Magnuson J.K."/>
            <person name="Chen J."/>
            <person name="Drula E."/>
            <person name="Henrissat B."/>
            <person name="Wiebenga A."/>
            <person name="Lubbers R.J."/>
            <person name="Gomes A.C."/>
            <person name="Makela M.R."/>
            <person name="Stajich J."/>
            <person name="Grigoriev I.V."/>
            <person name="Mortensen U.H."/>
            <person name="De vries R.P."/>
            <person name="Baker S.E."/>
            <person name="Andersen M.R."/>
        </authorList>
    </citation>
    <scope>NUCLEOTIDE SEQUENCE [LARGE SCALE GENOMIC DNA]</scope>
    <source>
        <strain evidence="2 3">CBS 600.67</strain>
    </source>
</reference>
<comment type="caution">
    <text evidence="2">The sequence shown here is derived from an EMBL/GenBank/DDBJ whole genome shotgun (WGS) entry which is preliminary data.</text>
</comment>
<keyword evidence="3" id="KW-1185">Reference proteome</keyword>
<dbReference type="EMBL" id="JBFXLS010000236">
    <property type="protein sequence ID" value="KAL2811639.1"/>
    <property type="molecule type" value="Genomic_DNA"/>
</dbReference>
<feature type="compositionally biased region" description="Polar residues" evidence="1">
    <location>
        <begin position="219"/>
        <end position="241"/>
    </location>
</feature>
<feature type="region of interest" description="Disordered" evidence="1">
    <location>
        <begin position="194"/>
        <end position="291"/>
    </location>
</feature>
<protein>
    <submittedName>
        <fullName evidence="2">Uncharacterized protein</fullName>
    </submittedName>
</protein>